<evidence type="ECO:0000256" key="1">
    <source>
        <dbReference type="ARBA" id="ARBA00004141"/>
    </source>
</evidence>
<keyword evidence="5" id="KW-0732">Signal</keyword>
<feature type="transmembrane region" description="Helical" evidence="9">
    <location>
        <begin position="360"/>
        <end position="378"/>
    </location>
</feature>
<feature type="transmembrane region" description="Helical" evidence="9">
    <location>
        <begin position="146"/>
        <end position="165"/>
    </location>
</feature>
<comment type="subcellular location">
    <subcellularLocation>
        <location evidence="1">Membrane</location>
        <topology evidence="1">Multi-pass membrane protein</topology>
    </subcellularLocation>
</comment>
<evidence type="ECO:0000313" key="11">
    <source>
        <dbReference type="EMBL" id="KAG2410921.1"/>
    </source>
</evidence>
<evidence type="ECO:0000256" key="9">
    <source>
        <dbReference type="SAM" id="Phobius"/>
    </source>
</evidence>
<gene>
    <name evidence="11" type="ORF">HKW66_Vig0015860</name>
</gene>
<dbReference type="Gene3D" id="1.20.1530.20">
    <property type="match status" value="2"/>
</dbReference>
<dbReference type="Pfam" id="PF00999">
    <property type="entry name" value="Na_H_Exchanger"/>
    <property type="match status" value="1"/>
</dbReference>
<keyword evidence="6 9" id="KW-1133">Transmembrane helix</keyword>
<feature type="transmembrane region" description="Helical" evidence="9">
    <location>
        <begin position="390"/>
        <end position="408"/>
    </location>
</feature>
<feature type="domain" description="Cation/H+ exchanger transmembrane" evidence="10">
    <location>
        <begin position="168"/>
        <end position="440"/>
    </location>
</feature>
<evidence type="ECO:0000259" key="10">
    <source>
        <dbReference type="Pfam" id="PF00999"/>
    </source>
</evidence>
<comment type="caution">
    <text evidence="11">The sequence shown here is derived from an EMBL/GenBank/DDBJ whole genome shotgun (WGS) entry which is preliminary data.</text>
</comment>
<feature type="transmembrane region" description="Helical" evidence="9">
    <location>
        <begin position="120"/>
        <end position="139"/>
    </location>
</feature>
<keyword evidence="7" id="KW-0406">Ion transport</keyword>
<organism evidence="11 12">
    <name type="scientific">Phaseolus angularis</name>
    <name type="common">Azuki bean</name>
    <name type="synonym">Vigna angularis</name>
    <dbReference type="NCBI Taxonomy" id="3914"/>
    <lineage>
        <taxon>Eukaryota</taxon>
        <taxon>Viridiplantae</taxon>
        <taxon>Streptophyta</taxon>
        <taxon>Embryophyta</taxon>
        <taxon>Tracheophyta</taxon>
        <taxon>Spermatophyta</taxon>
        <taxon>Magnoliopsida</taxon>
        <taxon>eudicotyledons</taxon>
        <taxon>Gunneridae</taxon>
        <taxon>Pentapetalae</taxon>
        <taxon>rosids</taxon>
        <taxon>fabids</taxon>
        <taxon>Fabales</taxon>
        <taxon>Fabaceae</taxon>
        <taxon>Papilionoideae</taxon>
        <taxon>50 kb inversion clade</taxon>
        <taxon>NPAAA clade</taxon>
        <taxon>indigoferoid/millettioid clade</taxon>
        <taxon>Phaseoleae</taxon>
        <taxon>Vigna</taxon>
    </lineage>
</organism>
<feature type="transmembrane region" description="Helical" evidence="9">
    <location>
        <begin position="420"/>
        <end position="439"/>
    </location>
</feature>
<feature type="transmembrane region" description="Helical" evidence="9">
    <location>
        <begin position="94"/>
        <end position="114"/>
    </location>
</feature>
<keyword evidence="2" id="KW-0813">Transport</keyword>
<dbReference type="GO" id="GO:0015386">
    <property type="term" value="F:potassium:proton antiporter activity"/>
    <property type="evidence" value="ECO:0007669"/>
    <property type="project" value="InterPro"/>
</dbReference>
<dbReference type="PANTHER" id="PTHR16254">
    <property type="entry name" value="POTASSIUM/PROTON ANTIPORTER-RELATED"/>
    <property type="match status" value="1"/>
</dbReference>
<dbReference type="GO" id="GO:0016020">
    <property type="term" value="C:membrane"/>
    <property type="evidence" value="ECO:0007669"/>
    <property type="project" value="UniProtKB-SubCell"/>
</dbReference>
<feature type="transmembrane region" description="Helical" evidence="9">
    <location>
        <begin position="177"/>
        <end position="196"/>
    </location>
</feature>
<feature type="transmembrane region" description="Helical" evidence="9">
    <location>
        <begin position="208"/>
        <end position="227"/>
    </location>
</feature>
<evidence type="ECO:0000256" key="3">
    <source>
        <dbReference type="ARBA" id="ARBA00022449"/>
    </source>
</evidence>
<evidence type="ECO:0000256" key="2">
    <source>
        <dbReference type="ARBA" id="ARBA00022448"/>
    </source>
</evidence>
<evidence type="ECO:0000256" key="5">
    <source>
        <dbReference type="ARBA" id="ARBA00022729"/>
    </source>
</evidence>
<sequence length="488" mass="52347">MLSVNFAESFAGTDPGGFNNSVAEQQAVLETVARVMPKKNESKEEKPFQFHDVFNLDNENRADDMPTLIDRKDNVFIISNPKSKYPVLQLDLRLISDLVVVIVSATCGGIAFASAGQPVMTGYLLAGSIIGPGGLSFVSEMVQVETVAQFGVIFLLFALGLEFSATKLCGGKSSEGIFVGAFLSMSSTAVVLKFLMERNSVNALHGQVTIGTLILQDCAVGLLFALLPVLGGTSGVLQGVVSMAKSLVTLIAFLAILTMLSRTCVPWFLKLMISLSSQTNELYQLASVAFCLLVAWCSDKLGLSLELGSFAAGVMISTTDLGQHTLEQVEPIRNFFAALFLASIGMLIHVHFLWNHVDMLLAAVILVIIIKTIVAASVVKGFGYSNKTSLLVGMSLAQIGEFAFVLLSRASNLHLVEGKLYLLLLGTTALSLVTTPLLFKLIPAVVHLGALLRWFPPDSSTEIAFKGDSFRVDSAKRITLMVQGSHDS</sequence>
<accession>A0A8T0LH76</accession>
<dbReference type="AlphaFoldDB" id="A0A8T0LH76"/>
<evidence type="ECO:0000313" key="12">
    <source>
        <dbReference type="Proteomes" id="UP000743370"/>
    </source>
</evidence>
<dbReference type="InterPro" id="IPR045158">
    <property type="entry name" value="KEA4/5/6-like"/>
</dbReference>
<keyword evidence="4 9" id="KW-0812">Transmembrane</keyword>
<dbReference type="InterPro" id="IPR006153">
    <property type="entry name" value="Cation/H_exchanger_TM"/>
</dbReference>
<proteinExistence type="predicted"/>
<reference evidence="11 12" key="1">
    <citation type="submission" date="2020-05" db="EMBL/GenBank/DDBJ databases">
        <title>Vigna angularis (adzuki bean) Var. LongXiaoDou No. 4 denovo assembly.</title>
        <authorList>
            <person name="Xiang H."/>
        </authorList>
    </citation>
    <scope>NUCLEOTIDE SEQUENCE [LARGE SCALE GENOMIC DNA]</scope>
    <source>
        <tissue evidence="11">Leaf</tissue>
    </source>
</reference>
<dbReference type="Proteomes" id="UP000743370">
    <property type="component" value="Unassembled WGS sequence"/>
</dbReference>
<protein>
    <submittedName>
        <fullName evidence="11">K(+) efflux antiporter</fullName>
    </submittedName>
</protein>
<dbReference type="InterPro" id="IPR038770">
    <property type="entry name" value="Na+/solute_symporter_sf"/>
</dbReference>
<keyword evidence="3" id="KW-0050">Antiport</keyword>
<evidence type="ECO:0000256" key="6">
    <source>
        <dbReference type="ARBA" id="ARBA00022989"/>
    </source>
</evidence>
<name>A0A8T0LH76_PHAAN</name>
<dbReference type="EMBL" id="JABFOF010000001">
    <property type="protein sequence ID" value="KAG2410921.1"/>
    <property type="molecule type" value="Genomic_DNA"/>
</dbReference>
<keyword evidence="8 9" id="KW-0472">Membrane</keyword>
<evidence type="ECO:0000256" key="7">
    <source>
        <dbReference type="ARBA" id="ARBA00023065"/>
    </source>
</evidence>
<feature type="transmembrane region" description="Helical" evidence="9">
    <location>
        <begin position="334"/>
        <end position="354"/>
    </location>
</feature>
<dbReference type="PANTHER" id="PTHR16254:SF14">
    <property type="entry name" value="TRANSMEMBRANE AND COILED-COIL DOMAIN-CONTAINING PROTEIN 3"/>
    <property type="match status" value="1"/>
</dbReference>
<evidence type="ECO:0000256" key="8">
    <source>
        <dbReference type="ARBA" id="ARBA00023136"/>
    </source>
</evidence>
<evidence type="ECO:0000256" key="4">
    <source>
        <dbReference type="ARBA" id="ARBA00022692"/>
    </source>
</evidence>